<evidence type="ECO:0000313" key="3">
    <source>
        <dbReference type="Proteomes" id="UP000028701"/>
    </source>
</evidence>
<dbReference type="AlphaFoldDB" id="A0A081CR32"/>
<organism evidence="2 3">
    <name type="scientific">Agrobacterium rubi TR3 = NBRC 13261</name>
    <dbReference type="NCBI Taxonomy" id="1368415"/>
    <lineage>
        <taxon>Bacteria</taxon>
        <taxon>Pseudomonadati</taxon>
        <taxon>Pseudomonadota</taxon>
        <taxon>Alphaproteobacteria</taxon>
        <taxon>Hyphomicrobiales</taxon>
        <taxon>Rhizobiaceae</taxon>
        <taxon>Rhizobium/Agrobacterium group</taxon>
        <taxon>Agrobacterium</taxon>
    </lineage>
</organism>
<evidence type="ECO:0000256" key="1">
    <source>
        <dbReference type="SAM" id="Phobius"/>
    </source>
</evidence>
<name>A0A081CR32_9HYPH</name>
<dbReference type="EMBL" id="BBJU01000003">
    <property type="protein sequence ID" value="GAK69128.1"/>
    <property type="molecule type" value="Genomic_DNA"/>
</dbReference>
<keyword evidence="1" id="KW-1133">Transmembrane helix</keyword>
<feature type="transmembrane region" description="Helical" evidence="1">
    <location>
        <begin position="68"/>
        <end position="92"/>
    </location>
</feature>
<gene>
    <name evidence="2" type="ORF">RRU01S_03_03000</name>
</gene>
<reference evidence="2 3" key="1">
    <citation type="submission" date="2014-08" db="EMBL/GenBank/DDBJ databases">
        <title>Whole genome shotgun sequence of Rhizobium rubi NBRC 13261.</title>
        <authorList>
            <person name="Katano-Makiyama Y."/>
            <person name="Hosoyama A."/>
            <person name="Hashimoto M."/>
            <person name="Hosoyama Y."/>
            <person name="Noguchi M."/>
            <person name="Tsuchikane K."/>
            <person name="Uohara A."/>
            <person name="Ohji S."/>
            <person name="Ichikawa N."/>
            <person name="Kimura A."/>
            <person name="Yamazoe A."/>
            <person name="Fujita N."/>
        </authorList>
    </citation>
    <scope>NUCLEOTIDE SEQUENCE [LARGE SCALE GENOMIC DNA]</scope>
    <source>
        <strain evidence="2 3">NBRC 13261</strain>
    </source>
</reference>
<proteinExistence type="predicted"/>
<protein>
    <submittedName>
        <fullName evidence="2">Uncharacterized protein</fullName>
    </submittedName>
</protein>
<dbReference type="RefSeq" id="WP_131367749.1">
    <property type="nucleotide sequence ID" value="NZ_BBJU01000003.1"/>
</dbReference>
<keyword evidence="1" id="KW-0472">Membrane</keyword>
<dbReference type="OrthoDB" id="8305053at2"/>
<sequence>MFLNDRNLAARLRNQRTLFSLWMALAALMVIITMAAGLATSAHADEIDYIQTSAIASAPISKASDRIFVIGLVVAGFVTMAVGGIVLTLNSIRETSGRQRRH</sequence>
<dbReference type="Proteomes" id="UP000028701">
    <property type="component" value="Unassembled WGS sequence"/>
</dbReference>
<evidence type="ECO:0000313" key="2">
    <source>
        <dbReference type="EMBL" id="GAK69128.1"/>
    </source>
</evidence>
<accession>A0A081CR32</accession>
<keyword evidence="1" id="KW-0812">Transmembrane</keyword>
<comment type="caution">
    <text evidence="2">The sequence shown here is derived from an EMBL/GenBank/DDBJ whole genome shotgun (WGS) entry which is preliminary data.</text>
</comment>